<evidence type="ECO:0000256" key="1">
    <source>
        <dbReference type="ARBA" id="ARBA00005513"/>
    </source>
</evidence>
<keyword evidence="7 12" id="KW-0406">Ion transport</keyword>
<dbReference type="GO" id="GO:0012505">
    <property type="term" value="C:endomembrane system"/>
    <property type="evidence" value="ECO:0007669"/>
    <property type="project" value="UniProtKB-SubCell"/>
</dbReference>
<dbReference type="Pfam" id="PF00430">
    <property type="entry name" value="ATP-synt_B"/>
    <property type="match status" value="1"/>
</dbReference>
<dbReference type="NCBIfam" id="TIGR01144">
    <property type="entry name" value="ATP_synt_b"/>
    <property type="match status" value="1"/>
</dbReference>
<organism evidence="13 14">
    <name type="scientific">Candidatus Sungbacteria bacterium RIFCSPHIGHO2_02_FULL_51_29</name>
    <dbReference type="NCBI Taxonomy" id="1802273"/>
    <lineage>
        <taxon>Bacteria</taxon>
        <taxon>Candidatus Sungiibacteriota</taxon>
    </lineage>
</organism>
<keyword evidence="8" id="KW-0472">Membrane</keyword>
<dbReference type="PANTHER" id="PTHR33445:SF2">
    <property type="entry name" value="ATP SYNTHASE SUBUNIT B', CHLOROPLASTIC"/>
    <property type="match status" value="1"/>
</dbReference>
<dbReference type="PANTHER" id="PTHR33445">
    <property type="entry name" value="ATP SYNTHASE SUBUNIT B', CHLOROPLASTIC"/>
    <property type="match status" value="1"/>
</dbReference>
<comment type="subcellular location">
    <subcellularLocation>
        <location evidence="11">Endomembrane system</location>
        <topology evidence="11">Single-pass membrane protein</topology>
    </subcellularLocation>
</comment>
<sequence length="148" mass="16401">MVNFAILLLVLKKFAYGPLLSMLHERRKRIAEGLEAAEASQKRLAEADAQKASILADARKESLGIVQQGEQLAKERVRFMLDGGQKQAGDIVEEGKARAAEEKLKMKEDVWRESTAFLTKALGKIVEKSPETLDGVLIKGVVEELKKI</sequence>
<evidence type="ECO:0000256" key="7">
    <source>
        <dbReference type="ARBA" id="ARBA00023065"/>
    </source>
</evidence>
<name>A0A1G2KRE1_9BACT</name>
<dbReference type="CDD" id="cd06503">
    <property type="entry name" value="ATP-synt_Fo_b"/>
    <property type="match status" value="1"/>
</dbReference>
<dbReference type="InterPro" id="IPR005864">
    <property type="entry name" value="ATP_synth_F0_bsu_bac"/>
</dbReference>
<reference evidence="13 14" key="1">
    <citation type="journal article" date="2016" name="Nat. Commun.">
        <title>Thousands of microbial genomes shed light on interconnected biogeochemical processes in an aquifer system.</title>
        <authorList>
            <person name="Anantharaman K."/>
            <person name="Brown C.T."/>
            <person name="Hug L.A."/>
            <person name="Sharon I."/>
            <person name="Castelle C.J."/>
            <person name="Probst A.J."/>
            <person name="Thomas B.C."/>
            <person name="Singh A."/>
            <person name="Wilkins M.J."/>
            <person name="Karaoz U."/>
            <person name="Brodie E.L."/>
            <person name="Williams K.H."/>
            <person name="Hubbard S.S."/>
            <person name="Banfield J.F."/>
        </authorList>
    </citation>
    <scope>NUCLEOTIDE SEQUENCE [LARGE SCALE GENOMIC DNA]</scope>
</reference>
<evidence type="ECO:0000256" key="6">
    <source>
        <dbReference type="ARBA" id="ARBA00022989"/>
    </source>
</evidence>
<dbReference type="EMBL" id="MHQL01000051">
    <property type="protein sequence ID" value="OHA01923.1"/>
    <property type="molecule type" value="Genomic_DNA"/>
</dbReference>
<evidence type="ECO:0000256" key="5">
    <source>
        <dbReference type="ARBA" id="ARBA00022781"/>
    </source>
</evidence>
<accession>A0A1G2KRE1</accession>
<dbReference type="GO" id="GO:0046961">
    <property type="term" value="F:proton-transporting ATPase activity, rotational mechanism"/>
    <property type="evidence" value="ECO:0007669"/>
    <property type="project" value="TreeGrafter"/>
</dbReference>
<proteinExistence type="inferred from homology"/>
<evidence type="ECO:0000256" key="3">
    <source>
        <dbReference type="ARBA" id="ARBA00022547"/>
    </source>
</evidence>
<keyword evidence="4 12" id="KW-0812">Transmembrane</keyword>
<evidence type="ECO:0000313" key="13">
    <source>
        <dbReference type="EMBL" id="OHA01923.1"/>
    </source>
</evidence>
<evidence type="ECO:0000256" key="9">
    <source>
        <dbReference type="ARBA" id="ARBA00023310"/>
    </source>
</evidence>
<evidence type="ECO:0000313" key="14">
    <source>
        <dbReference type="Proteomes" id="UP000177811"/>
    </source>
</evidence>
<gene>
    <name evidence="13" type="ORF">A3C16_02985</name>
</gene>
<keyword evidence="5 12" id="KW-0375">Hydrogen ion transport</keyword>
<dbReference type="AlphaFoldDB" id="A0A1G2KRE1"/>
<dbReference type="InterPro" id="IPR002146">
    <property type="entry name" value="ATP_synth_b/b'su_bac/chlpt"/>
</dbReference>
<comment type="function">
    <text evidence="10">F(1)F(0) ATP synthase produces ATP from ADP in the presence of a proton or sodium gradient. F-type ATPases consist of two structural domains, F(1) containing the extramembraneous catalytic core and F(0) containing the membrane proton channel, linked together by a central stalk and a peripheral stalk. During catalysis, ATP synthesis in the catalytic domain of F(1) is coupled via a rotary mechanism of the central stalk subunits to proton translocation.</text>
</comment>
<evidence type="ECO:0000256" key="10">
    <source>
        <dbReference type="ARBA" id="ARBA00025198"/>
    </source>
</evidence>
<dbReference type="InterPro" id="IPR050059">
    <property type="entry name" value="ATP_synthase_B_chain"/>
</dbReference>
<comment type="caution">
    <text evidence="13">The sequence shown here is derived from an EMBL/GenBank/DDBJ whole genome shotgun (WGS) entry which is preliminary data.</text>
</comment>
<protein>
    <submittedName>
        <fullName evidence="13">ATP synthase F0 subunit B</fullName>
    </submittedName>
</protein>
<dbReference type="Proteomes" id="UP000177811">
    <property type="component" value="Unassembled WGS sequence"/>
</dbReference>
<dbReference type="Gene3D" id="6.10.250.1580">
    <property type="match status" value="1"/>
</dbReference>
<keyword evidence="6" id="KW-1133">Transmembrane helix</keyword>
<keyword evidence="3 12" id="KW-0138">CF(0)</keyword>
<evidence type="ECO:0000256" key="8">
    <source>
        <dbReference type="ARBA" id="ARBA00023136"/>
    </source>
</evidence>
<keyword evidence="9" id="KW-0066">ATP synthesis</keyword>
<evidence type="ECO:0000256" key="11">
    <source>
        <dbReference type="ARBA" id="ARBA00037847"/>
    </source>
</evidence>
<evidence type="ECO:0000256" key="4">
    <source>
        <dbReference type="ARBA" id="ARBA00022692"/>
    </source>
</evidence>
<dbReference type="GO" id="GO:0045259">
    <property type="term" value="C:proton-transporting ATP synthase complex"/>
    <property type="evidence" value="ECO:0007669"/>
    <property type="project" value="UniProtKB-KW"/>
</dbReference>
<keyword evidence="2 12" id="KW-0813">Transport</keyword>
<evidence type="ECO:0000256" key="2">
    <source>
        <dbReference type="ARBA" id="ARBA00022448"/>
    </source>
</evidence>
<dbReference type="GO" id="GO:0015986">
    <property type="term" value="P:proton motive force-driven ATP synthesis"/>
    <property type="evidence" value="ECO:0007669"/>
    <property type="project" value="InterPro"/>
</dbReference>
<comment type="similarity">
    <text evidence="1 12">Belongs to the ATPase B chain family.</text>
</comment>
<evidence type="ECO:0000256" key="12">
    <source>
        <dbReference type="RuleBase" id="RU003848"/>
    </source>
</evidence>